<feature type="transmembrane region" description="Helical" evidence="6">
    <location>
        <begin position="86"/>
        <end position="110"/>
    </location>
</feature>
<dbReference type="SUPFAM" id="SSF103473">
    <property type="entry name" value="MFS general substrate transporter"/>
    <property type="match status" value="1"/>
</dbReference>
<feature type="transmembrane region" description="Helical" evidence="6">
    <location>
        <begin position="475"/>
        <end position="497"/>
    </location>
</feature>
<dbReference type="RefSeq" id="WP_093320897.1">
    <property type="nucleotide sequence ID" value="NZ_FOAF01000001.1"/>
</dbReference>
<dbReference type="PRINTS" id="PR01036">
    <property type="entry name" value="TCRTETB"/>
</dbReference>
<evidence type="ECO:0000256" key="5">
    <source>
        <dbReference type="ARBA" id="ARBA00023136"/>
    </source>
</evidence>
<dbReference type="PROSITE" id="PS50850">
    <property type="entry name" value="MFS"/>
    <property type="match status" value="1"/>
</dbReference>
<dbReference type="PANTHER" id="PTHR42718">
    <property type="entry name" value="MAJOR FACILITATOR SUPERFAMILY MULTIDRUG TRANSPORTER MFSC"/>
    <property type="match status" value="1"/>
</dbReference>
<dbReference type="STRING" id="407022.SAMN05661044_01410"/>
<evidence type="ECO:0000259" key="7">
    <source>
        <dbReference type="PROSITE" id="PS50850"/>
    </source>
</evidence>
<keyword evidence="9" id="KW-1185">Reference proteome</keyword>
<dbReference type="Proteomes" id="UP000199421">
    <property type="component" value="Unassembled WGS sequence"/>
</dbReference>
<dbReference type="GO" id="GO:0022857">
    <property type="term" value="F:transmembrane transporter activity"/>
    <property type="evidence" value="ECO:0007669"/>
    <property type="project" value="InterPro"/>
</dbReference>
<evidence type="ECO:0000256" key="2">
    <source>
        <dbReference type="ARBA" id="ARBA00022448"/>
    </source>
</evidence>
<feature type="transmembrane region" description="Helical" evidence="6">
    <location>
        <begin position="175"/>
        <end position="196"/>
    </location>
</feature>
<dbReference type="InterPro" id="IPR020846">
    <property type="entry name" value="MFS_dom"/>
</dbReference>
<evidence type="ECO:0000313" key="8">
    <source>
        <dbReference type="EMBL" id="SEK88206.1"/>
    </source>
</evidence>
<dbReference type="CDD" id="cd17321">
    <property type="entry name" value="MFS_MMR_MDR_like"/>
    <property type="match status" value="1"/>
</dbReference>
<evidence type="ECO:0000313" key="9">
    <source>
        <dbReference type="Proteomes" id="UP000199421"/>
    </source>
</evidence>
<dbReference type="InterPro" id="IPR036259">
    <property type="entry name" value="MFS_trans_sf"/>
</dbReference>
<dbReference type="Pfam" id="PF07690">
    <property type="entry name" value="MFS_1"/>
    <property type="match status" value="1"/>
</dbReference>
<keyword evidence="4 6" id="KW-1133">Transmembrane helix</keyword>
<proteinExistence type="predicted"/>
<comment type="subcellular location">
    <subcellularLocation>
        <location evidence="1">Membrane</location>
        <topology evidence="1">Multi-pass membrane protein</topology>
    </subcellularLocation>
</comment>
<feature type="transmembrane region" description="Helical" evidence="6">
    <location>
        <begin position="20"/>
        <end position="42"/>
    </location>
</feature>
<dbReference type="EMBL" id="FOAF01000001">
    <property type="protein sequence ID" value="SEK88206.1"/>
    <property type="molecule type" value="Genomic_DNA"/>
</dbReference>
<feature type="transmembrane region" description="Helical" evidence="6">
    <location>
        <begin position="116"/>
        <end position="133"/>
    </location>
</feature>
<evidence type="ECO:0000256" key="3">
    <source>
        <dbReference type="ARBA" id="ARBA00022692"/>
    </source>
</evidence>
<feature type="transmembrane region" description="Helical" evidence="6">
    <location>
        <begin position="208"/>
        <end position="227"/>
    </location>
</feature>
<evidence type="ECO:0000256" key="6">
    <source>
        <dbReference type="SAM" id="Phobius"/>
    </source>
</evidence>
<accession>A0A1H7KNW3</accession>
<dbReference type="InterPro" id="IPR005829">
    <property type="entry name" value="Sugar_transporter_CS"/>
</dbReference>
<reference evidence="9" key="1">
    <citation type="submission" date="2016-10" db="EMBL/GenBank/DDBJ databases">
        <authorList>
            <person name="Varghese N."/>
            <person name="Submissions S."/>
        </authorList>
    </citation>
    <scope>NUCLEOTIDE SEQUENCE [LARGE SCALE GENOMIC DNA]</scope>
    <source>
        <strain evidence="9">DSM 18733</strain>
    </source>
</reference>
<dbReference type="OrthoDB" id="9793283at2"/>
<dbReference type="AlphaFoldDB" id="A0A1H7KNW3"/>
<feature type="transmembrane region" description="Helical" evidence="6">
    <location>
        <begin position="233"/>
        <end position="255"/>
    </location>
</feature>
<name>A0A1H7KNW3_OLID1</name>
<dbReference type="InterPro" id="IPR011701">
    <property type="entry name" value="MFS"/>
</dbReference>
<dbReference type="PANTHER" id="PTHR42718:SF9">
    <property type="entry name" value="MAJOR FACILITATOR SUPERFAMILY MULTIDRUG TRANSPORTER MFSC"/>
    <property type="match status" value="1"/>
</dbReference>
<feature type="transmembrane region" description="Helical" evidence="6">
    <location>
        <begin position="54"/>
        <end position="74"/>
    </location>
</feature>
<keyword evidence="2" id="KW-0813">Transport</keyword>
<sequence>MIRSLGKKKQSSTTSRKIFILLAICCVAVATPFSFTGIAVGLPAISNTLGGSPIQLNWAINSFLLTFGSTLMAAGTLADNYGRKRVLLIGSIIYGMFSVCLAFFTINLVWFDLLRAFQGIGAAAAFAGGFASLSQEFEGQQRLRAFSIVGTSFGIGLAFGPIVAGWLIATFGWQAIFVLTATLAVIAFFLAMVFMTESRDPEASGLDWKGAISFTLALSLFTFGIIQGPESGWNHPFVVTLLIAAVVLFVAFVMIERSSERPMLDLSLFRFPRFLGAQLLAVAPSFAFVVLLVLLPIRFVGIEEMDEIAVGKIMMALSAPFLILPIASGYMTRWFTPGIICSIGFAISAIGLYWLGHFTDGSEIDTLIGSLLTIGVGISLPWGLMDGLAVSVVPKERAGMATGIFSTSRVAGEGLVIAVVTAIFSALTSGNIEKVAGKNASLVAQRLVTGDIKEALVLVPSVEKADLHQVYSKGFSTLMFLLCGITVLTALFVFIFLRKEVDTVEE</sequence>
<feature type="transmembrane region" description="Helical" evidence="6">
    <location>
        <begin position="309"/>
        <end position="327"/>
    </location>
</feature>
<dbReference type="Gene3D" id="1.20.1720.10">
    <property type="entry name" value="Multidrug resistance protein D"/>
    <property type="match status" value="1"/>
</dbReference>
<evidence type="ECO:0000256" key="4">
    <source>
        <dbReference type="ARBA" id="ARBA00022989"/>
    </source>
</evidence>
<gene>
    <name evidence="8" type="ORF">SAMN05661044_01410</name>
</gene>
<evidence type="ECO:0000256" key="1">
    <source>
        <dbReference type="ARBA" id="ARBA00004141"/>
    </source>
</evidence>
<protein>
    <submittedName>
        <fullName evidence="8">Sugar phosphate permease</fullName>
    </submittedName>
</protein>
<keyword evidence="5 6" id="KW-0472">Membrane</keyword>
<feature type="transmembrane region" description="Helical" evidence="6">
    <location>
        <begin position="275"/>
        <end position="297"/>
    </location>
</feature>
<feature type="transmembrane region" description="Helical" evidence="6">
    <location>
        <begin position="414"/>
        <end position="432"/>
    </location>
</feature>
<keyword evidence="3 6" id="KW-0812">Transmembrane</keyword>
<feature type="domain" description="Major facilitator superfamily (MFS) profile" evidence="7">
    <location>
        <begin position="20"/>
        <end position="501"/>
    </location>
</feature>
<dbReference type="GO" id="GO:0016020">
    <property type="term" value="C:membrane"/>
    <property type="evidence" value="ECO:0007669"/>
    <property type="project" value="UniProtKB-SubCell"/>
</dbReference>
<organism evidence="8 9">
    <name type="scientific">Olivibacter domesticus</name>
    <name type="common">Pseudosphingobacterium domesticum</name>
    <dbReference type="NCBI Taxonomy" id="407022"/>
    <lineage>
        <taxon>Bacteria</taxon>
        <taxon>Pseudomonadati</taxon>
        <taxon>Bacteroidota</taxon>
        <taxon>Sphingobacteriia</taxon>
        <taxon>Sphingobacteriales</taxon>
        <taxon>Sphingobacteriaceae</taxon>
        <taxon>Olivibacter</taxon>
    </lineage>
</organism>
<dbReference type="Gene3D" id="1.20.1250.20">
    <property type="entry name" value="MFS general substrate transporter like domains"/>
    <property type="match status" value="1"/>
</dbReference>
<feature type="transmembrane region" description="Helical" evidence="6">
    <location>
        <begin position="334"/>
        <end position="355"/>
    </location>
</feature>
<dbReference type="PROSITE" id="PS00216">
    <property type="entry name" value="SUGAR_TRANSPORT_1"/>
    <property type="match status" value="1"/>
</dbReference>
<feature type="transmembrane region" description="Helical" evidence="6">
    <location>
        <begin position="367"/>
        <end position="393"/>
    </location>
</feature>
<feature type="transmembrane region" description="Helical" evidence="6">
    <location>
        <begin position="145"/>
        <end position="169"/>
    </location>
</feature>